<reference evidence="1" key="1">
    <citation type="submission" date="2023-03" db="EMBL/GenBank/DDBJ databases">
        <title>Chromosome-level genomes of two armyworms, Mythimna separata and Mythimna loreyi, provide insights into the biosynthesis and reception of sex pheromones.</title>
        <authorList>
            <person name="Zhao H."/>
        </authorList>
    </citation>
    <scope>NUCLEOTIDE SEQUENCE</scope>
    <source>
        <strain evidence="1">BeijingLab</strain>
    </source>
</reference>
<organism evidence="1 2">
    <name type="scientific">Mythimna loreyi</name>
    <dbReference type="NCBI Taxonomy" id="667449"/>
    <lineage>
        <taxon>Eukaryota</taxon>
        <taxon>Metazoa</taxon>
        <taxon>Ecdysozoa</taxon>
        <taxon>Arthropoda</taxon>
        <taxon>Hexapoda</taxon>
        <taxon>Insecta</taxon>
        <taxon>Pterygota</taxon>
        <taxon>Neoptera</taxon>
        <taxon>Endopterygota</taxon>
        <taxon>Lepidoptera</taxon>
        <taxon>Glossata</taxon>
        <taxon>Ditrysia</taxon>
        <taxon>Noctuoidea</taxon>
        <taxon>Noctuidae</taxon>
        <taxon>Noctuinae</taxon>
        <taxon>Hadenini</taxon>
        <taxon>Mythimna</taxon>
    </lineage>
</organism>
<dbReference type="Proteomes" id="UP001231649">
    <property type="component" value="Chromosome 3"/>
</dbReference>
<comment type="caution">
    <text evidence="1">The sequence shown here is derived from an EMBL/GenBank/DDBJ whole genome shotgun (WGS) entry which is preliminary data.</text>
</comment>
<dbReference type="EMBL" id="CM056779">
    <property type="protein sequence ID" value="KAJ8719704.1"/>
    <property type="molecule type" value="Genomic_DNA"/>
</dbReference>
<keyword evidence="2" id="KW-1185">Reference proteome</keyword>
<protein>
    <submittedName>
        <fullName evidence="1">Uncharacterized protein</fullName>
    </submittedName>
</protein>
<gene>
    <name evidence="1" type="ORF">PYW08_011879</name>
</gene>
<evidence type="ECO:0000313" key="1">
    <source>
        <dbReference type="EMBL" id="KAJ8719704.1"/>
    </source>
</evidence>
<name>A0ACC2QKN2_9NEOP</name>
<proteinExistence type="predicted"/>
<evidence type="ECO:0000313" key="2">
    <source>
        <dbReference type="Proteomes" id="UP001231649"/>
    </source>
</evidence>
<accession>A0ACC2QKN2</accession>
<sequence length="800" mass="90021">MKKNYVFYAVLVILFLKDCSACFQKDQENSNIVTTGSTFYEECCCEEPGYTVKNLQWRDPHDRVIVGPGTDSKVFTEEQTNCLSLHIPVSTKNLAGQYRCVTKFENKQYKEVYNLDVYDPVYFYETRNNQNLVLNNNSQITCKAKGASTPLMRWYKGKDGQTEIFNDTAKYEITHEGLLIKNVNSEDEGTYKCSASVLSTGEEVEIYIEAKVMTPPLITQMVASPEAKLASGETLMIQCLAEGWPEPKREFKKVGDSNPAGNKTVNWIQSNDTIRFKNIKPEDAGTYECTAFNDAGISKKQLNIVVLTRPEIIGFSNKSAVEGAMLPIICNATGLPPPKVTITYEGRSLDEERYTDYEEEIINFSTLHVNRSSEGIYICNATNIVDTTTELMYLAVLHQPYFDNTYELVWAWNGETVNISCEQESNPPANFSWNYIKDDYATVKSQALVNIIPDYETELEHSFTFSNEFAPFGKHECWAKNEYGEANKVYYIRKGFTPSIVENASSIDETATSASFHIEPPTNYDGPNVIGFIAEYDQADNYDITNIHPNRTWATGIPFKLDKLRPNTTYYIKFAAINRVGTGEWSGLMSFNTMDKSAPEPPIWQVDALELSSSKVLKWKAPENNGEPIDFYVLRYCPMDEELDESLCKEHKLKETTELEVPDLQYNTTYYLELIAHNARGNSAPANMSLTVPGEILSAPSSLLSAGAVIGISIVVVLVCLVLLDVLLYLWKKQGIIASCCCKKSKKRKPNPLNARDKKGLLKDNGKSGTDDTLKRPDNGHKEYEYNKTTGIITGKHSSV</sequence>